<dbReference type="InterPro" id="IPR011009">
    <property type="entry name" value="Kinase-like_dom_sf"/>
</dbReference>
<keyword evidence="8 13" id="KW-1133">Transmembrane helix</keyword>
<keyword evidence="2" id="KW-0433">Leucine-rich repeat</keyword>
<keyword evidence="10" id="KW-0675">Receptor</keyword>
<evidence type="ECO:0000256" key="12">
    <source>
        <dbReference type="PROSITE-ProRule" id="PRU10141"/>
    </source>
</evidence>
<evidence type="ECO:0000256" key="9">
    <source>
        <dbReference type="ARBA" id="ARBA00023136"/>
    </source>
</evidence>
<keyword evidence="4 14" id="KW-0732">Signal</keyword>
<feature type="binding site" evidence="12">
    <location>
        <position position="528"/>
    </location>
    <ligand>
        <name>ATP</name>
        <dbReference type="ChEBI" id="CHEBI:30616"/>
    </ligand>
</feature>
<evidence type="ECO:0000256" key="2">
    <source>
        <dbReference type="ARBA" id="ARBA00022614"/>
    </source>
</evidence>
<dbReference type="InterPro" id="IPR000719">
    <property type="entry name" value="Prot_kinase_dom"/>
</dbReference>
<dbReference type="Gene3D" id="1.10.510.10">
    <property type="entry name" value="Transferase(Phosphotransferase) domain 1"/>
    <property type="match status" value="1"/>
</dbReference>
<dbReference type="Gene3D" id="3.30.200.20">
    <property type="entry name" value="Phosphorylase Kinase, domain 1"/>
    <property type="match status" value="1"/>
</dbReference>
<dbReference type="AlphaFoldDB" id="A0AAW0JM95"/>
<dbReference type="FunFam" id="3.80.10.10:FF:000101">
    <property type="entry name" value="LRR receptor-like serine/threonine-protein kinase ERECTA"/>
    <property type="match status" value="2"/>
</dbReference>
<evidence type="ECO:0000256" key="8">
    <source>
        <dbReference type="ARBA" id="ARBA00022989"/>
    </source>
</evidence>
<evidence type="ECO:0000259" key="15">
    <source>
        <dbReference type="PROSITE" id="PS50011"/>
    </source>
</evidence>
<evidence type="ECO:0000256" key="14">
    <source>
        <dbReference type="SAM" id="SignalP"/>
    </source>
</evidence>
<feature type="transmembrane region" description="Helical" evidence="13">
    <location>
        <begin position="430"/>
        <end position="453"/>
    </location>
</feature>
<gene>
    <name evidence="16" type="primary">FEI1_1</name>
    <name evidence="16" type="ORF">CFP56_030963</name>
</gene>
<accession>A0AAW0JM95</accession>
<dbReference type="GO" id="GO:0016020">
    <property type="term" value="C:membrane"/>
    <property type="evidence" value="ECO:0007669"/>
    <property type="project" value="UniProtKB-SubCell"/>
</dbReference>
<dbReference type="InterPro" id="IPR050647">
    <property type="entry name" value="Plant_LRR-RLKs"/>
</dbReference>
<dbReference type="Gene3D" id="3.80.10.10">
    <property type="entry name" value="Ribonuclease Inhibitor"/>
    <property type="match status" value="2"/>
</dbReference>
<evidence type="ECO:0000256" key="6">
    <source>
        <dbReference type="ARBA" id="ARBA00022741"/>
    </source>
</evidence>
<dbReference type="Pfam" id="PF07714">
    <property type="entry name" value="PK_Tyr_Ser-Thr"/>
    <property type="match status" value="1"/>
</dbReference>
<evidence type="ECO:0000256" key="10">
    <source>
        <dbReference type="ARBA" id="ARBA00023170"/>
    </source>
</evidence>
<dbReference type="PRINTS" id="PR00019">
    <property type="entry name" value="LEURICHRPT"/>
</dbReference>
<dbReference type="GO" id="GO:0004672">
    <property type="term" value="F:protein kinase activity"/>
    <property type="evidence" value="ECO:0007669"/>
    <property type="project" value="InterPro"/>
</dbReference>
<dbReference type="PANTHER" id="PTHR48056:SF66">
    <property type="entry name" value="LRR RECEPTOR-LIKE SERINE_THREONINE-PROTEIN KINASE FEI 2"/>
    <property type="match status" value="1"/>
</dbReference>
<keyword evidence="17" id="KW-1185">Reference proteome</keyword>
<comment type="subcellular location">
    <subcellularLocation>
        <location evidence="1">Membrane</location>
        <topology evidence="1">Single-pass type I membrane protein</topology>
    </subcellularLocation>
</comment>
<feature type="signal peptide" evidence="14">
    <location>
        <begin position="1"/>
        <end position="25"/>
    </location>
</feature>
<keyword evidence="3 13" id="KW-0812">Transmembrane</keyword>
<reference evidence="16 17" key="1">
    <citation type="journal article" date="2018" name="Sci. Data">
        <title>The draft genome sequence of cork oak.</title>
        <authorList>
            <person name="Ramos A.M."/>
            <person name="Usie A."/>
            <person name="Barbosa P."/>
            <person name="Barros P.M."/>
            <person name="Capote T."/>
            <person name="Chaves I."/>
            <person name="Simoes F."/>
            <person name="Abreu I."/>
            <person name="Carrasquinho I."/>
            <person name="Faro C."/>
            <person name="Guimaraes J.B."/>
            <person name="Mendonca D."/>
            <person name="Nobrega F."/>
            <person name="Rodrigues L."/>
            <person name="Saibo N.J.M."/>
            <person name="Varela M.C."/>
            <person name="Egas C."/>
            <person name="Matos J."/>
            <person name="Miguel C.M."/>
            <person name="Oliveira M.M."/>
            <person name="Ricardo C.P."/>
            <person name="Goncalves S."/>
        </authorList>
    </citation>
    <scope>NUCLEOTIDE SEQUENCE [LARGE SCALE GENOMIC DNA]</scope>
    <source>
        <strain evidence="17">cv. HL8</strain>
    </source>
</reference>
<feature type="chain" id="PRO_5043564460" evidence="14">
    <location>
        <begin position="26"/>
        <end position="705"/>
    </location>
</feature>
<name>A0AAW0JM95_QUESU</name>
<keyword evidence="7 12" id="KW-0067">ATP-binding</keyword>
<keyword evidence="6 12" id="KW-0547">Nucleotide-binding</keyword>
<dbReference type="SUPFAM" id="SSF56112">
    <property type="entry name" value="Protein kinase-like (PK-like)"/>
    <property type="match status" value="1"/>
</dbReference>
<dbReference type="SUPFAM" id="SSF52047">
    <property type="entry name" value="RNI-like"/>
    <property type="match status" value="1"/>
</dbReference>
<evidence type="ECO:0000256" key="4">
    <source>
        <dbReference type="ARBA" id="ARBA00022729"/>
    </source>
</evidence>
<comment type="caution">
    <text evidence="16">The sequence shown here is derived from an EMBL/GenBank/DDBJ whole genome shotgun (WGS) entry which is preliminary data.</text>
</comment>
<keyword evidence="5" id="KW-0677">Repeat</keyword>
<dbReference type="EMBL" id="PKMF04000519">
    <property type="protein sequence ID" value="KAK7827620.1"/>
    <property type="molecule type" value="Genomic_DNA"/>
</dbReference>
<evidence type="ECO:0000256" key="1">
    <source>
        <dbReference type="ARBA" id="ARBA00004479"/>
    </source>
</evidence>
<dbReference type="PROSITE" id="PS50011">
    <property type="entry name" value="PROTEIN_KINASE_DOM"/>
    <property type="match status" value="1"/>
</dbReference>
<dbReference type="InterPro" id="IPR032675">
    <property type="entry name" value="LRR_dom_sf"/>
</dbReference>
<protein>
    <submittedName>
        <fullName evidence="16">Lrr receptor-like serine/threonine-protein kinase fei 1</fullName>
    </submittedName>
</protein>
<evidence type="ECO:0000313" key="17">
    <source>
        <dbReference type="Proteomes" id="UP000237347"/>
    </source>
</evidence>
<evidence type="ECO:0000256" key="7">
    <source>
        <dbReference type="ARBA" id="ARBA00022840"/>
    </source>
</evidence>
<feature type="domain" description="Protein kinase" evidence="15">
    <location>
        <begin position="500"/>
        <end position="705"/>
    </location>
</feature>
<dbReference type="Pfam" id="PF00560">
    <property type="entry name" value="LRR_1"/>
    <property type="match status" value="2"/>
</dbReference>
<dbReference type="Proteomes" id="UP000237347">
    <property type="component" value="Unassembled WGS sequence"/>
</dbReference>
<evidence type="ECO:0000256" key="5">
    <source>
        <dbReference type="ARBA" id="ARBA00022737"/>
    </source>
</evidence>
<keyword evidence="9 13" id="KW-0472">Membrane</keyword>
<dbReference type="InterPro" id="IPR001611">
    <property type="entry name" value="Leu-rich_rpt"/>
</dbReference>
<proteinExistence type="predicted"/>
<dbReference type="Pfam" id="PF00069">
    <property type="entry name" value="Pkinase"/>
    <property type="match status" value="1"/>
</dbReference>
<sequence length="705" mass="77743">MGVLVCVFSLVYAATLLSPCSLALTQDGLTLLEMKSTLNDSRNLLSNWQSSDESPCQWTGITCHPQDQQVSSINLPYMQLGGVISPSIGKLSRLERLALHQNSLHGIIPNEITNCTELRAVYLRANYLQGGIPADIGNLSYLTILDLSSNSLKGAIPSTIGRLTRLHFLNLSTNFFSGEIPDFGALSTFGNKSEMGVLVCVFSLVYAATLLSPCSLALTQDGLTLLEMKSTLNDSRNLLSNWQSSDESPCQWTGITCHPQDQQVSSINLPYMQLGGIISPSIGKLSRLERLALHQNSLHGIIPNEITNCTELRAVYLRANYLQGGIPADIGNLSYLTILDLSSNSLKGAIPSTIGRLTRLHFLNLSTNFFSGEIPDFGALSTFGNKSFIGNLDLCGRQVHRPCRTSMGFPVVLPHAEIPSKRSSHYIKGVLIGAMSTMGVALLVVLALLWVWLQSKKERAARKYTEVKKQVDKDASTKLITFHGDLPYPSCEIIEKLECLNEEDVVGSGGFGTVYRMVMNDCGTFAVKRIDRSREGSDQVFERELEILGSIKHINLVNLRGYCRLPASKLLIYDYMAMGSLDGFLHEYLQSGRATEKSDVYSFGVLLLELVTGKRPTDPSFVKRGLNVVGWMNTLLRENRLEDVVDKRCKDADIETVEAVLEIAARCTDAIPDDRPSMNQVVQLLEQEVMSPCPSDFYESHSDYC</sequence>
<dbReference type="InterPro" id="IPR013210">
    <property type="entry name" value="LRR_N_plant-typ"/>
</dbReference>
<evidence type="ECO:0000256" key="13">
    <source>
        <dbReference type="SAM" id="Phobius"/>
    </source>
</evidence>
<dbReference type="PANTHER" id="PTHR48056">
    <property type="entry name" value="LRR RECEPTOR-LIKE SERINE/THREONINE-PROTEIN KINASE-RELATED"/>
    <property type="match status" value="1"/>
</dbReference>
<evidence type="ECO:0000256" key="3">
    <source>
        <dbReference type="ARBA" id="ARBA00022692"/>
    </source>
</evidence>
<evidence type="ECO:0000256" key="11">
    <source>
        <dbReference type="ARBA" id="ARBA00023180"/>
    </source>
</evidence>
<dbReference type="Pfam" id="PF08263">
    <property type="entry name" value="LRRNT_2"/>
    <property type="match status" value="2"/>
</dbReference>
<evidence type="ECO:0000313" key="16">
    <source>
        <dbReference type="EMBL" id="KAK7827620.1"/>
    </source>
</evidence>
<dbReference type="InterPro" id="IPR001245">
    <property type="entry name" value="Ser-Thr/Tyr_kinase_cat_dom"/>
</dbReference>
<dbReference type="GO" id="GO:0005524">
    <property type="term" value="F:ATP binding"/>
    <property type="evidence" value="ECO:0007669"/>
    <property type="project" value="UniProtKB-UniRule"/>
</dbReference>
<dbReference type="PROSITE" id="PS00107">
    <property type="entry name" value="PROTEIN_KINASE_ATP"/>
    <property type="match status" value="1"/>
</dbReference>
<dbReference type="InterPro" id="IPR017441">
    <property type="entry name" value="Protein_kinase_ATP_BS"/>
</dbReference>
<organism evidence="16 17">
    <name type="scientific">Quercus suber</name>
    <name type="common">Cork oak</name>
    <dbReference type="NCBI Taxonomy" id="58331"/>
    <lineage>
        <taxon>Eukaryota</taxon>
        <taxon>Viridiplantae</taxon>
        <taxon>Streptophyta</taxon>
        <taxon>Embryophyta</taxon>
        <taxon>Tracheophyta</taxon>
        <taxon>Spermatophyta</taxon>
        <taxon>Magnoliopsida</taxon>
        <taxon>eudicotyledons</taxon>
        <taxon>Gunneridae</taxon>
        <taxon>Pentapetalae</taxon>
        <taxon>rosids</taxon>
        <taxon>fabids</taxon>
        <taxon>Fagales</taxon>
        <taxon>Fagaceae</taxon>
        <taxon>Quercus</taxon>
    </lineage>
</organism>
<keyword evidence="11" id="KW-0325">Glycoprotein</keyword>